<dbReference type="FunFam" id="1.20.120.80:FF:000001">
    <property type="entry name" value="Cytochrome (Ubi)quinol oxidase subunit III"/>
    <property type="match status" value="1"/>
</dbReference>
<keyword evidence="10" id="KW-0560">Oxidoreductase</keyword>
<keyword evidence="6" id="KW-1003">Cell membrane</keyword>
<evidence type="ECO:0000259" key="19">
    <source>
        <dbReference type="PROSITE" id="PS50253"/>
    </source>
</evidence>
<dbReference type="GO" id="GO:0004129">
    <property type="term" value="F:cytochrome-c oxidase activity"/>
    <property type="evidence" value="ECO:0007669"/>
    <property type="project" value="InterPro"/>
</dbReference>
<dbReference type="GO" id="GO:0009486">
    <property type="term" value="F:cytochrome bo3 ubiquinol oxidase activity"/>
    <property type="evidence" value="ECO:0007669"/>
    <property type="project" value="InterPro"/>
</dbReference>
<dbReference type="InterPro" id="IPR035973">
    <property type="entry name" value="Cyt_c_oxidase_su3-like_sf"/>
</dbReference>
<dbReference type="GO" id="GO:0005886">
    <property type="term" value="C:plasma membrane"/>
    <property type="evidence" value="ECO:0007669"/>
    <property type="project" value="UniProtKB-SubCell"/>
</dbReference>
<dbReference type="GO" id="GO:0019646">
    <property type="term" value="P:aerobic electron transport chain"/>
    <property type="evidence" value="ECO:0007669"/>
    <property type="project" value="InterPro"/>
</dbReference>
<dbReference type="OrthoDB" id="9810850at2"/>
<evidence type="ECO:0000256" key="17">
    <source>
        <dbReference type="RuleBase" id="RU003376"/>
    </source>
</evidence>
<comment type="subcellular location">
    <subcellularLocation>
        <location evidence="1 17">Cell membrane</location>
        <topology evidence="1 17">Multi-pass membrane protein</topology>
    </subcellularLocation>
</comment>
<evidence type="ECO:0000313" key="20">
    <source>
        <dbReference type="EMBL" id="RCS74064.1"/>
    </source>
</evidence>
<comment type="subunit">
    <text evidence="3">Heterooctamer of two A chains, two B chains, two C chains and two D chains.</text>
</comment>
<dbReference type="InterPro" id="IPR024791">
    <property type="entry name" value="Cyt_c/ubiquinol_Oxase_su3"/>
</dbReference>
<evidence type="ECO:0000256" key="5">
    <source>
        <dbReference type="ARBA" id="ARBA00022448"/>
    </source>
</evidence>
<feature type="transmembrane region" description="Helical" evidence="18">
    <location>
        <begin position="93"/>
        <end position="113"/>
    </location>
</feature>
<dbReference type="SUPFAM" id="SSF81452">
    <property type="entry name" value="Cytochrome c oxidase subunit III-like"/>
    <property type="match status" value="1"/>
</dbReference>
<evidence type="ECO:0000256" key="2">
    <source>
        <dbReference type="ARBA" id="ARBA00010581"/>
    </source>
</evidence>
<gene>
    <name evidence="20" type="primary">cyoC</name>
    <name evidence="20" type="ORF">CIK83_09455</name>
</gene>
<evidence type="ECO:0000256" key="15">
    <source>
        <dbReference type="ARBA" id="ARBA00032189"/>
    </source>
</evidence>
<feature type="transmembrane region" description="Helical" evidence="18">
    <location>
        <begin position="162"/>
        <end position="186"/>
    </location>
</feature>
<keyword evidence="11 18" id="KW-0472">Membrane</keyword>
<dbReference type="NCBIfam" id="TIGR02842">
    <property type="entry name" value="CyoC"/>
    <property type="match status" value="1"/>
</dbReference>
<dbReference type="PANTHER" id="PTHR11403:SF2">
    <property type="entry name" value="CYTOCHROME BO(3) UBIQUINOL OXIDASE SUBUNIT 3"/>
    <property type="match status" value="1"/>
</dbReference>
<keyword evidence="8" id="KW-0249">Electron transport</keyword>
<keyword evidence="9 18" id="KW-1133">Transmembrane helix</keyword>
<evidence type="ECO:0000256" key="16">
    <source>
        <dbReference type="ARBA" id="ARBA00032717"/>
    </source>
</evidence>
<dbReference type="InterPro" id="IPR033946">
    <property type="entry name" value="Ubiquinol_oxase_su3_dom"/>
</dbReference>
<dbReference type="Proteomes" id="UP000252479">
    <property type="component" value="Unassembled WGS sequence"/>
</dbReference>
<evidence type="ECO:0000256" key="6">
    <source>
        <dbReference type="ARBA" id="ARBA00022475"/>
    </source>
</evidence>
<comment type="function">
    <text evidence="12">Cytochrome bo(3) ubiquinol terminal oxidase is the component of the aerobic respiratory chain of E.coli that predominates when cells are grown at high aeration. Has proton pump activity across the membrane in addition to electron transfer, pumping 2 protons/electron.</text>
</comment>
<evidence type="ECO:0000256" key="14">
    <source>
        <dbReference type="ARBA" id="ARBA00031884"/>
    </source>
</evidence>
<evidence type="ECO:0000256" key="13">
    <source>
        <dbReference type="ARBA" id="ARBA00030072"/>
    </source>
</evidence>
<comment type="similarity">
    <text evidence="2 17">Belongs to the cytochrome c oxidase subunit 3 family.</text>
</comment>
<name>A0A368LQ76_9VIBR</name>
<dbReference type="EMBL" id="QPGL01000001">
    <property type="protein sequence ID" value="RCS74064.1"/>
    <property type="molecule type" value="Genomic_DNA"/>
</dbReference>
<proteinExistence type="inferred from homology"/>
<dbReference type="PROSITE" id="PS50253">
    <property type="entry name" value="COX3"/>
    <property type="match status" value="1"/>
</dbReference>
<protein>
    <recommendedName>
        <fullName evidence="4">Cytochrome bo(3) ubiquinol oxidase subunit 3</fullName>
    </recommendedName>
    <alternativeName>
        <fullName evidence="15">Cytochrome o ubiquinol oxidase subunit 3</fullName>
    </alternativeName>
    <alternativeName>
        <fullName evidence="13">Oxidase bo(3) subunit 3</fullName>
    </alternativeName>
    <alternativeName>
        <fullName evidence="16">Ubiquinol oxidase polypeptide III</fullName>
    </alternativeName>
    <alternativeName>
        <fullName evidence="14">Ubiquinol oxidase subunit 3</fullName>
    </alternativeName>
</protein>
<sequence>MKRSFEKQKLSKAIYLKVMTIWRLIMHANTAVEHGHHDDHDHHDANEMKQYGFWIYLMSDCILFGSLFATYAVLVNATAGGPTGKDIFELPFVFVETMLLLLSSITFGFGIIAMKREDVAGLKRWLLITALLGFGFIAMEVYEFHHLIAEGFGPQRSAFLSAFFTLVGTHGLHVTFGLIWLSVCYFQLSTKGLNDLMKGRFYCLSLFWHFLDIVWICVFTIVYLLGVI</sequence>
<evidence type="ECO:0000256" key="7">
    <source>
        <dbReference type="ARBA" id="ARBA00022692"/>
    </source>
</evidence>
<evidence type="ECO:0000256" key="11">
    <source>
        <dbReference type="ARBA" id="ARBA00023136"/>
    </source>
</evidence>
<evidence type="ECO:0000256" key="8">
    <source>
        <dbReference type="ARBA" id="ARBA00022982"/>
    </source>
</evidence>
<evidence type="ECO:0000256" key="1">
    <source>
        <dbReference type="ARBA" id="ARBA00004651"/>
    </source>
</evidence>
<dbReference type="InterPro" id="IPR013833">
    <property type="entry name" value="Cyt_c_oxidase_su3_a-hlx"/>
</dbReference>
<evidence type="ECO:0000256" key="10">
    <source>
        <dbReference type="ARBA" id="ARBA00023002"/>
    </source>
</evidence>
<dbReference type="PANTHER" id="PTHR11403">
    <property type="entry name" value="CYTOCHROME C OXIDASE SUBUNIT III"/>
    <property type="match status" value="1"/>
</dbReference>
<reference evidence="20 21" key="1">
    <citation type="journal article" date="2017" name="Elife">
        <title>Extensive horizontal gene transfer in cheese-associated bacteria.</title>
        <authorList>
            <person name="Bonham K.S."/>
            <person name="Wolfe B.E."/>
            <person name="Dutton R.J."/>
        </authorList>
    </citation>
    <scope>NUCLEOTIDE SEQUENCE [LARGE SCALE GENOMIC DNA]</scope>
    <source>
        <strain evidence="20 21">JB196</strain>
    </source>
</reference>
<organism evidence="20 21">
    <name type="scientific">Vibrio casei</name>
    <dbReference type="NCBI Taxonomy" id="673372"/>
    <lineage>
        <taxon>Bacteria</taxon>
        <taxon>Pseudomonadati</taxon>
        <taxon>Pseudomonadota</taxon>
        <taxon>Gammaproteobacteria</taxon>
        <taxon>Vibrionales</taxon>
        <taxon>Vibrionaceae</taxon>
        <taxon>Vibrio</taxon>
    </lineage>
</organism>
<keyword evidence="5" id="KW-0813">Transport</keyword>
<dbReference type="InterPro" id="IPR014206">
    <property type="entry name" value="Cyt_c_ubiqinol_oxidase_su3"/>
</dbReference>
<feature type="transmembrane region" description="Helical" evidence="18">
    <location>
        <begin position="125"/>
        <end position="142"/>
    </location>
</feature>
<dbReference type="Pfam" id="PF00510">
    <property type="entry name" value="COX3"/>
    <property type="match status" value="1"/>
</dbReference>
<keyword evidence="21" id="KW-1185">Reference proteome</keyword>
<accession>A0A368LQ76</accession>
<evidence type="ECO:0000256" key="9">
    <source>
        <dbReference type="ARBA" id="ARBA00022989"/>
    </source>
</evidence>
<dbReference type="Gene3D" id="1.20.120.80">
    <property type="entry name" value="Cytochrome c oxidase, subunit III, four-helix bundle"/>
    <property type="match status" value="1"/>
</dbReference>
<evidence type="ECO:0000256" key="3">
    <source>
        <dbReference type="ARBA" id="ARBA00011700"/>
    </source>
</evidence>
<keyword evidence="7 17" id="KW-0812">Transmembrane</keyword>
<dbReference type="InterPro" id="IPR000298">
    <property type="entry name" value="Cyt_c_oxidase-like_su3"/>
</dbReference>
<dbReference type="AlphaFoldDB" id="A0A368LQ76"/>
<evidence type="ECO:0000313" key="21">
    <source>
        <dbReference type="Proteomes" id="UP000252479"/>
    </source>
</evidence>
<comment type="caution">
    <text evidence="20">The sequence shown here is derived from an EMBL/GenBank/DDBJ whole genome shotgun (WGS) entry which is preliminary data.</text>
</comment>
<feature type="transmembrane region" description="Helical" evidence="18">
    <location>
        <begin position="206"/>
        <end position="226"/>
    </location>
</feature>
<feature type="domain" description="Heme-copper oxidase subunit III family profile" evidence="19">
    <location>
        <begin position="13"/>
        <end position="227"/>
    </location>
</feature>
<evidence type="ECO:0000256" key="4">
    <source>
        <dbReference type="ARBA" id="ARBA00014687"/>
    </source>
</evidence>
<dbReference type="CDD" id="cd02863">
    <property type="entry name" value="Ubiquinol_oxidase_III"/>
    <property type="match status" value="1"/>
</dbReference>
<evidence type="ECO:0000256" key="18">
    <source>
        <dbReference type="SAM" id="Phobius"/>
    </source>
</evidence>
<feature type="transmembrane region" description="Helical" evidence="18">
    <location>
        <begin position="53"/>
        <end position="73"/>
    </location>
</feature>
<evidence type="ECO:0000256" key="12">
    <source>
        <dbReference type="ARBA" id="ARBA00025694"/>
    </source>
</evidence>